<protein>
    <recommendedName>
        <fullName evidence="7">Palmitoyltransferase</fullName>
        <ecNumber evidence="7">2.3.1.225</ecNumber>
    </recommendedName>
</protein>
<dbReference type="STRING" id="33528.ENSGAFP00000024033"/>
<dbReference type="EC" id="2.3.1.225" evidence="7"/>
<keyword evidence="6 7" id="KW-0012">Acyltransferase</keyword>
<evidence type="ECO:0000256" key="2">
    <source>
        <dbReference type="ARBA" id="ARBA00022679"/>
    </source>
</evidence>
<dbReference type="PROSITE" id="PS50216">
    <property type="entry name" value="DHHC"/>
    <property type="match status" value="1"/>
</dbReference>
<organism evidence="10 11">
    <name type="scientific">Gambusia affinis</name>
    <name type="common">Western mosquitofish</name>
    <name type="synonym">Heterandria affinis</name>
    <dbReference type="NCBI Taxonomy" id="33528"/>
    <lineage>
        <taxon>Eukaryota</taxon>
        <taxon>Metazoa</taxon>
        <taxon>Chordata</taxon>
        <taxon>Craniata</taxon>
        <taxon>Vertebrata</taxon>
        <taxon>Euteleostomi</taxon>
        <taxon>Actinopterygii</taxon>
        <taxon>Neopterygii</taxon>
        <taxon>Teleostei</taxon>
        <taxon>Neoteleostei</taxon>
        <taxon>Acanthomorphata</taxon>
        <taxon>Ovalentaria</taxon>
        <taxon>Atherinomorphae</taxon>
        <taxon>Cyprinodontiformes</taxon>
        <taxon>Poeciliidae</taxon>
        <taxon>Poeciliinae</taxon>
        <taxon>Gambusia</taxon>
    </lineage>
</organism>
<feature type="transmembrane region" description="Helical" evidence="7">
    <location>
        <begin position="465"/>
        <end position="486"/>
    </location>
</feature>
<dbReference type="InterPro" id="IPR039859">
    <property type="entry name" value="PFA4/ZDH16/20/ERF2-like"/>
</dbReference>
<feature type="domain" description="Palmitoyltransferase DHHC" evidence="9">
    <location>
        <begin position="369"/>
        <end position="494"/>
    </location>
</feature>
<accession>A0A315V0R6</accession>
<proteinExistence type="inferred from homology"/>
<comment type="domain">
    <text evidence="7">The DHHC domain is required for palmitoyltransferase activity.</text>
</comment>
<evidence type="ECO:0000256" key="4">
    <source>
        <dbReference type="ARBA" id="ARBA00022989"/>
    </source>
</evidence>
<dbReference type="GO" id="GO:0019706">
    <property type="term" value="F:protein-cysteine S-palmitoyltransferase activity"/>
    <property type="evidence" value="ECO:0007669"/>
    <property type="project" value="UniProtKB-EC"/>
</dbReference>
<evidence type="ECO:0000256" key="5">
    <source>
        <dbReference type="ARBA" id="ARBA00023136"/>
    </source>
</evidence>
<evidence type="ECO:0000313" key="10">
    <source>
        <dbReference type="EMBL" id="PWA16452.1"/>
    </source>
</evidence>
<keyword evidence="11" id="KW-1185">Reference proteome</keyword>
<sequence>MEAADREWRSRLTRPDSGKEPADSSNVGWSLTADMISSKLLKVTEWWQQHRNDEKNLKTSSSTCRSATGGALVSNSSVDSIRTGSYLSEETEKRGLLHPPPLEIDRLLSDTSQLNTRFTQCLCKRHSMTQHFHATILLPSHPLMYKVAGVCFDDVTLELGVVLKEWMAKPHQIQSEGGKWAETLTQSAHHLLTRGEGKGLCLSHGSLSQTQTKYGGVIDAQLDNTGEAWQVSQSRAVTTEQGNRAPSRGSVVLKGQLPRFLTAADMFTRMLKLRLLNAVAPAYFFAATTVTFILHFCLFIPTIFPNPDTSLKISTALHTTVFLFLMFNALGNYIMTIKYPAESDNEIAIPVCSPSCSDKVDSHYLLNGRHFCKLCRKVIFRRDHHCFFTGNCIGNKNMRYFIMFCIYTSCVCMYSLVLGVAFLTVEYSISFENPLTFLTLLPLSTTYFFMGTISGLQLFLVLMLYVWLGIGLVCAGFCCQQVLLVARGQTWCQMQRGELVDNRSPWRANLKDVFGARWILGLILPVQTVEIRQEISPELRIPAAQRFEQQSCLLLQQVQLALRMLPSSDMLLSSSYVKLTNELVSVAASQVSESSLCHLIPTAEEEPPEIGASLPSMKESPAVSLVEPLTPCPSSGQCVSKPTQLLEPLAADTAGTSHQWHTRGAVDVLHLRRVFLDNLYQFFHGPTEAATPHLLKHQHC</sequence>
<comment type="caution">
    <text evidence="10">The sequence shown here is derived from an EMBL/GenBank/DDBJ whole genome shotgun (WGS) entry which is preliminary data.</text>
</comment>
<evidence type="ECO:0000256" key="1">
    <source>
        <dbReference type="ARBA" id="ARBA00004141"/>
    </source>
</evidence>
<evidence type="ECO:0000256" key="8">
    <source>
        <dbReference type="SAM" id="MobiDB-lite"/>
    </source>
</evidence>
<feature type="region of interest" description="Disordered" evidence="8">
    <location>
        <begin position="1"/>
        <end position="27"/>
    </location>
</feature>
<evidence type="ECO:0000256" key="3">
    <source>
        <dbReference type="ARBA" id="ARBA00022692"/>
    </source>
</evidence>
<keyword evidence="2 7" id="KW-0808">Transferase</keyword>
<evidence type="ECO:0000313" key="11">
    <source>
        <dbReference type="Proteomes" id="UP000250572"/>
    </source>
</evidence>
<comment type="similarity">
    <text evidence="7">Belongs to the DHHC palmitoyltransferase family.</text>
</comment>
<dbReference type="Pfam" id="PF01529">
    <property type="entry name" value="DHHC"/>
    <property type="match status" value="1"/>
</dbReference>
<feature type="transmembrane region" description="Helical" evidence="7">
    <location>
        <begin position="316"/>
        <end position="335"/>
    </location>
</feature>
<feature type="transmembrane region" description="Helical" evidence="7">
    <location>
        <begin position="400"/>
        <end position="423"/>
    </location>
</feature>
<comment type="catalytic activity">
    <reaction evidence="7">
        <text>L-cysteinyl-[protein] + hexadecanoyl-CoA = S-hexadecanoyl-L-cysteinyl-[protein] + CoA</text>
        <dbReference type="Rhea" id="RHEA:36683"/>
        <dbReference type="Rhea" id="RHEA-COMP:10131"/>
        <dbReference type="Rhea" id="RHEA-COMP:11032"/>
        <dbReference type="ChEBI" id="CHEBI:29950"/>
        <dbReference type="ChEBI" id="CHEBI:57287"/>
        <dbReference type="ChEBI" id="CHEBI:57379"/>
        <dbReference type="ChEBI" id="CHEBI:74151"/>
        <dbReference type="EC" id="2.3.1.225"/>
    </reaction>
</comment>
<evidence type="ECO:0000256" key="7">
    <source>
        <dbReference type="RuleBase" id="RU079119"/>
    </source>
</evidence>
<keyword evidence="3 7" id="KW-0812">Transmembrane</keyword>
<reference evidence="10 11" key="1">
    <citation type="journal article" date="2018" name="G3 (Bethesda)">
        <title>A High-Quality Reference Genome for the Invasive Mosquitofish Gambusia affinis Using a Chicago Library.</title>
        <authorList>
            <person name="Hoffberg S.L."/>
            <person name="Troendle N.J."/>
            <person name="Glenn T.C."/>
            <person name="Mahmud O."/>
            <person name="Louha S."/>
            <person name="Chalopin D."/>
            <person name="Bennetzen J.L."/>
            <person name="Mauricio R."/>
        </authorList>
    </citation>
    <scope>NUCLEOTIDE SEQUENCE [LARGE SCALE GENOMIC DNA]</scope>
    <source>
        <strain evidence="10">NE01/NJP1002.9</strain>
        <tissue evidence="10">Muscle</tissue>
    </source>
</reference>
<comment type="subcellular location">
    <subcellularLocation>
        <location evidence="1">Membrane</location>
        <topology evidence="1">Multi-pass membrane protein</topology>
    </subcellularLocation>
</comment>
<keyword evidence="4 7" id="KW-1133">Transmembrane helix</keyword>
<feature type="transmembrane region" description="Helical" evidence="7">
    <location>
        <begin position="435"/>
        <end position="459"/>
    </location>
</feature>
<evidence type="ECO:0000259" key="9">
    <source>
        <dbReference type="Pfam" id="PF01529"/>
    </source>
</evidence>
<dbReference type="AlphaFoldDB" id="A0A315V0R6"/>
<gene>
    <name evidence="10" type="ORF">CCH79_00004498</name>
</gene>
<dbReference type="EMBL" id="NHOQ01002481">
    <property type="protein sequence ID" value="PWA16452.1"/>
    <property type="molecule type" value="Genomic_DNA"/>
</dbReference>
<dbReference type="PANTHER" id="PTHR12246">
    <property type="entry name" value="PALMITOYLTRANSFERASE ZDHHC16"/>
    <property type="match status" value="1"/>
</dbReference>
<feature type="compositionally biased region" description="Basic and acidic residues" evidence="8">
    <location>
        <begin position="1"/>
        <end position="22"/>
    </location>
</feature>
<name>A0A315V0R6_GAMAF</name>
<dbReference type="Proteomes" id="UP000250572">
    <property type="component" value="Unassembled WGS sequence"/>
</dbReference>
<evidence type="ECO:0000256" key="6">
    <source>
        <dbReference type="ARBA" id="ARBA00023315"/>
    </source>
</evidence>
<dbReference type="InterPro" id="IPR001594">
    <property type="entry name" value="Palmitoyltrfase_DHHC"/>
</dbReference>
<keyword evidence="5 7" id="KW-0472">Membrane</keyword>
<feature type="transmembrane region" description="Helical" evidence="7">
    <location>
        <begin position="282"/>
        <end position="304"/>
    </location>
</feature>
<dbReference type="GO" id="GO:0016020">
    <property type="term" value="C:membrane"/>
    <property type="evidence" value="ECO:0007669"/>
    <property type="project" value="UniProtKB-SubCell"/>
</dbReference>